<dbReference type="CDD" id="cd03814">
    <property type="entry name" value="GT4-like"/>
    <property type="match status" value="1"/>
</dbReference>
<dbReference type="AlphaFoldDB" id="A0A212KLJ6"/>
<sequence length="344" mass="37109">MRILVVTDAWLPQVNGVVRTYRTLAKMLGEMGHEVVFVTPQDFRTVPCPTYPEIRLAVLPGRKLGRMIAAAQPAAIHVATEGPLGLAARRFCLARGLPFTSSFHTKFPEYVHARSGLPVSWGYAAMRWFHGPSQALMVATQGVEDELAAWGLGRIRRWTRGVDTELFRPRDKGFLDLPRPVALYVGRVAVEKNVEAFLALDLPGTKLVVGDGPQRAALEKRYPAAVFAGARAGEDLVAHYAAADVFVFPSRTDTFGLVLLEALASGLPVAAYPVAGPKDVIGDAPVGVLDDDLGAAARRALTIPPEACRAFALERSWRASAEQFLGNLAPFDTDVAFPKAAGTV</sequence>
<evidence type="ECO:0000313" key="2">
    <source>
        <dbReference type="EMBL" id="SBW12455.1"/>
    </source>
</evidence>
<name>A0A212KLJ6_9PROT</name>
<reference evidence="2" key="1">
    <citation type="submission" date="2016-04" db="EMBL/GenBank/DDBJ databases">
        <authorList>
            <person name="Evans L.H."/>
            <person name="Alamgir A."/>
            <person name="Owens N."/>
            <person name="Weber N.D."/>
            <person name="Virtaneva K."/>
            <person name="Barbian K."/>
            <person name="Babar A."/>
            <person name="Rosenke K."/>
        </authorList>
    </citation>
    <scope>NUCLEOTIDE SEQUENCE</scope>
    <source>
        <strain evidence="2">86</strain>
    </source>
</reference>
<dbReference type="Pfam" id="PF13439">
    <property type="entry name" value="Glyco_transf_4"/>
    <property type="match status" value="1"/>
</dbReference>
<feature type="domain" description="Glycosyltransferase subfamily 4-like N-terminal" evidence="1">
    <location>
        <begin position="14"/>
        <end position="165"/>
    </location>
</feature>
<dbReference type="InterPro" id="IPR028098">
    <property type="entry name" value="Glyco_trans_4-like_N"/>
</dbReference>
<dbReference type="PANTHER" id="PTHR45947:SF3">
    <property type="entry name" value="SULFOQUINOVOSYL TRANSFERASE SQD2"/>
    <property type="match status" value="1"/>
</dbReference>
<dbReference type="EMBL" id="FLUO01000003">
    <property type="protein sequence ID" value="SBW12455.1"/>
    <property type="molecule type" value="Genomic_DNA"/>
</dbReference>
<protein>
    <submittedName>
        <fullName evidence="2">Glycosyl transferase, group 1</fullName>
    </submittedName>
</protein>
<dbReference type="PANTHER" id="PTHR45947">
    <property type="entry name" value="SULFOQUINOVOSYL TRANSFERASE SQD2"/>
    <property type="match status" value="1"/>
</dbReference>
<dbReference type="InterPro" id="IPR050194">
    <property type="entry name" value="Glycosyltransferase_grp1"/>
</dbReference>
<proteinExistence type="predicted"/>
<dbReference type="Pfam" id="PF13692">
    <property type="entry name" value="Glyco_trans_1_4"/>
    <property type="match status" value="1"/>
</dbReference>
<keyword evidence="2" id="KW-0808">Transferase</keyword>
<accession>A0A212KLJ6</accession>
<dbReference type="SUPFAM" id="SSF53756">
    <property type="entry name" value="UDP-Glycosyltransferase/glycogen phosphorylase"/>
    <property type="match status" value="1"/>
</dbReference>
<organism evidence="2">
    <name type="scientific">uncultured Alphaproteobacteria bacterium</name>
    <dbReference type="NCBI Taxonomy" id="91750"/>
    <lineage>
        <taxon>Bacteria</taxon>
        <taxon>Pseudomonadati</taxon>
        <taxon>Pseudomonadota</taxon>
        <taxon>Alphaproteobacteria</taxon>
        <taxon>environmental samples</taxon>
    </lineage>
</organism>
<dbReference type="Gene3D" id="3.40.50.2000">
    <property type="entry name" value="Glycogen Phosphorylase B"/>
    <property type="match status" value="2"/>
</dbReference>
<gene>
    <name evidence="2" type="ORF">KL86APRO_30005</name>
</gene>
<evidence type="ECO:0000259" key="1">
    <source>
        <dbReference type="Pfam" id="PF13439"/>
    </source>
</evidence>
<dbReference type="GO" id="GO:0016757">
    <property type="term" value="F:glycosyltransferase activity"/>
    <property type="evidence" value="ECO:0007669"/>
    <property type="project" value="TreeGrafter"/>
</dbReference>